<keyword evidence="4 7" id="KW-0689">Ribosomal protein</keyword>
<comment type="function">
    <text evidence="7">One of the primary rRNA binding proteins, this protein initially binds near the 5'-end of the 23S rRNA. It is important during the early stages of 50S assembly. It makes multiple contacts with different domains of the 23S rRNA in the assembled 50S subunit and ribosome.</text>
</comment>
<dbReference type="HAMAP" id="MF_01328_B">
    <property type="entry name" value="Ribosomal_uL4_B"/>
    <property type="match status" value="1"/>
</dbReference>
<evidence type="ECO:0000313" key="9">
    <source>
        <dbReference type="EMBL" id="NEV68937.1"/>
    </source>
</evidence>
<dbReference type="GO" id="GO:0006412">
    <property type="term" value="P:translation"/>
    <property type="evidence" value="ECO:0007669"/>
    <property type="project" value="UniProtKB-UniRule"/>
</dbReference>
<keyword evidence="2 7" id="KW-0699">rRNA-binding</keyword>
<evidence type="ECO:0000256" key="8">
    <source>
        <dbReference type="SAM" id="MobiDB-lite"/>
    </source>
</evidence>
<dbReference type="GO" id="GO:0019843">
    <property type="term" value="F:rRNA binding"/>
    <property type="evidence" value="ECO:0007669"/>
    <property type="project" value="UniProtKB-UniRule"/>
</dbReference>
<evidence type="ECO:0000256" key="6">
    <source>
        <dbReference type="ARBA" id="ARBA00035244"/>
    </source>
</evidence>
<evidence type="ECO:0000256" key="7">
    <source>
        <dbReference type="HAMAP-Rule" id="MF_01328"/>
    </source>
</evidence>
<dbReference type="GO" id="GO:0003735">
    <property type="term" value="F:structural constituent of ribosome"/>
    <property type="evidence" value="ECO:0007669"/>
    <property type="project" value="InterPro"/>
</dbReference>
<evidence type="ECO:0000256" key="2">
    <source>
        <dbReference type="ARBA" id="ARBA00022730"/>
    </source>
</evidence>
<protein>
    <recommendedName>
        <fullName evidence="6 7">Large ribosomal subunit protein uL4</fullName>
    </recommendedName>
</protein>
<feature type="region of interest" description="Disordered" evidence="8">
    <location>
        <begin position="43"/>
        <end position="80"/>
    </location>
</feature>
<dbReference type="Gene3D" id="3.40.1370.10">
    <property type="match status" value="1"/>
</dbReference>
<feature type="compositionally biased region" description="Polar residues" evidence="8">
    <location>
        <begin position="43"/>
        <end position="52"/>
    </location>
</feature>
<accession>A0A0C1Y5Y5</accession>
<dbReference type="AlphaFoldDB" id="A0A0C1Y5Y5"/>
<reference evidence="9" key="3">
    <citation type="submission" date="2020-02" db="EMBL/GenBank/DDBJ databases">
        <authorList>
            <person name="Sarangi A.N."/>
            <person name="Ghosh S."/>
            <person name="Mukherjee M."/>
            <person name="Tripathy S."/>
        </authorList>
    </citation>
    <scope>NUCLEOTIDE SEQUENCE</scope>
    <source>
        <strain evidence="9">BDU141951</strain>
    </source>
</reference>
<dbReference type="Pfam" id="PF00573">
    <property type="entry name" value="Ribosomal_L4"/>
    <property type="match status" value="1"/>
</dbReference>
<dbReference type="InterPro" id="IPR023574">
    <property type="entry name" value="Ribosomal_uL4_dom_sf"/>
</dbReference>
<feature type="compositionally biased region" description="Basic residues" evidence="8">
    <location>
        <begin position="60"/>
        <end position="71"/>
    </location>
</feature>
<proteinExistence type="inferred from homology"/>
<dbReference type="GO" id="GO:0005840">
    <property type="term" value="C:ribosome"/>
    <property type="evidence" value="ECO:0007669"/>
    <property type="project" value="UniProtKB-KW"/>
</dbReference>
<dbReference type="InterPro" id="IPR013005">
    <property type="entry name" value="Ribosomal_uL4-like"/>
</dbReference>
<organism evidence="9">
    <name type="scientific">Lyngbya confervoides BDU141951</name>
    <dbReference type="NCBI Taxonomy" id="1574623"/>
    <lineage>
        <taxon>Bacteria</taxon>
        <taxon>Bacillati</taxon>
        <taxon>Cyanobacteriota</taxon>
        <taxon>Cyanophyceae</taxon>
        <taxon>Oscillatoriophycideae</taxon>
        <taxon>Oscillatoriales</taxon>
        <taxon>Microcoleaceae</taxon>
        <taxon>Lyngbya</taxon>
    </lineage>
</organism>
<comment type="similarity">
    <text evidence="1 7">Belongs to the universal ribosomal protein uL4 family.</text>
</comment>
<dbReference type="EMBL" id="JTHE02000003">
    <property type="protein sequence ID" value="NEV68937.1"/>
    <property type="molecule type" value="Genomic_DNA"/>
</dbReference>
<keyword evidence="5 7" id="KW-0687">Ribonucleoprotein</keyword>
<comment type="caution">
    <text evidence="9">The sequence shown here is derived from an EMBL/GenBank/DDBJ whole genome shotgun (WGS) entry which is preliminary data.</text>
</comment>
<evidence type="ECO:0000256" key="5">
    <source>
        <dbReference type="ARBA" id="ARBA00023274"/>
    </source>
</evidence>
<sequence>MVECVVQNWQGQEAGTASVELKIAKPESAAHILHRALVRQMHNARQGTLSSKTRAEVRGGGKKPWRQKGTGRARAGSSRSPLWKGGGVIFGPKPRDFSVKMNRKERRLALRTAFQSRLASDTVVVQDFGDQLARPKTREMLAAMERWGIGANDKVLFILDEQPENVVLSLRNIERVKLIAATNLNIFDLLNADRLVVTTAAMEKIQEVYSD</sequence>
<comment type="subunit">
    <text evidence="7">Part of the 50S ribosomal subunit.</text>
</comment>
<dbReference type="InterPro" id="IPR002136">
    <property type="entry name" value="Ribosomal_uL4"/>
</dbReference>
<reference evidence="9" key="1">
    <citation type="submission" date="2014-11" db="EMBL/GenBank/DDBJ databases">
        <authorList>
            <person name="Malar M.C."/>
            <person name="Sen D."/>
            <person name="Tripathy S."/>
        </authorList>
    </citation>
    <scope>NUCLEOTIDE SEQUENCE</scope>
    <source>
        <strain evidence="9">BDU141951</strain>
    </source>
</reference>
<dbReference type="SUPFAM" id="SSF52166">
    <property type="entry name" value="Ribosomal protein L4"/>
    <property type="match status" value="1"/>
</dbReference>
<dbReference type="PANTHER" id="PTHR10746">
    <property type="entry name" value="50S RIBOSOMAL PROTEIN L4"/>
    <property type="match status" value="1"/>
</dbReference>
<evidence type="ECO:0000256" key="1">
    <source>
        <dbReference type="ARBA" id="ARBA00010528"/>
    </source>
</evidence>
<gene>
    <name evidence="7 9" type="primary">rplD</name>
    <name evidence="7" type="synonym">rpl4</name>
    <name evidence="9" type="ORF">QQ91_017710</name>
</gene>
<reference evidence="9" key="2">
    <citation type="journal article" date="2015" name="Genome Announc.">
        <title>Draft Genome Sequence of Filamentous Marine Cyanobacterium Lyngbya confervoides Strain BDU141951.</title>
        <authorList>
            <person name="Chandrababunaidu M.M."/>
            <person name="Sen D."/>
            <person name="Tripathy S."/>
        </authorList>
    </citation>
    <scope>NUCLEOTIDE SEQUENCE</scope>
    <source>
        <strain evidence="9">BDU141951</strain>
    </source>
</reference>
<dbReference type="PANTHER" id="PTHR10746:SF17">
    <property type="entry name" value="LARGE RIBOSOMAL SUBUNIT PROTEIN UL4C"/>
    <property type="match status" value="1"/>
</dbReference>
<dbReference type="NCBIfam" id="TIGR03953">
    <property type="entry name" value="rplD_bact"/>
    <property type="match status" value="1"/>
</dbReference>
<dbReference type="GO" id="GO:1990904">
    <property type="term" value="C:ribonucleoprotein complex"/>
    <property type="evidence" value="ECO:0007669"/>
    <property type="project" value="UniProtKB-KW"/>
</dbReference>
<evidence type="ECO:0000256" key="3">
    <source>
        <dbReference type="ARBA" id="ARBA00022884"/>
    </source>
</evidence>
<name>A0A0C1Y5Y5_9CYAN</name>
<evidence type="ECO:0000256" key="4">
    <source>
        <dbReference type="ARBA" id="ARBA00022980"/>
    </source>
</evidence>
<comment type="function">
    <text evidence="7">Forms part of the polypeptide exit tunnel.</text>
</comment>
<keyword evidence="3 7" id="KW-0694">RNA-binding</keyword>